<keyword evidence="5" id="KW-0175">Coiled coil</keyword>
<evidence type="ECO:0000256" key="5">
    <source>
        <dbReference type="SAM" id="Coils"/>
    </source>
</evidence>
<dbReference type="InterPro" id="IPR045210">
    <property type="entry name" value="RING-Ubox_PUB"/>
</dbReference>
<feature type="domain" description="U-box" evidence="6">
    <location>
        <begin position="272"/>
        <end position="335"/>
    </location>
</feature>
<dbReference type="Proteomes" id="UP001055439">
    <property type="component" value="Chromosome 4"/>
</dbReference>
<dbReference type="InterPro" id="IPR000225">
    <property type="entry name" value="Armadillo"/>
</dbReference>
<evidence type="ECO:0000313" key="7">
    <source>
        <dbReference type="EMBL" id="URD95550.1"/>
    </source>
</evidence>
<evidence type="ECO:0000259" key="6">
    <source>
        <dbReference type="SMART" id="SM00504"/>
    </source>
</evidence>
<accession>A0A9E7JVU2</accession>
<comment type="pathway">
    <text evidence="2">Protein modification; protein ubiquitination.</text>
</comment>
<dbReference type="SMART" id="SM00504">
    <property type="entry name" value="Ubox"/>
    <property type="match status" value="1"/>
</dbReference>
<dbReference type="SMART" id="SM00185">
    <property type="entry name" value="ARM"/>
    <property type="match status" value="6"/>
</dbReference>
<organism evidence="7 8">
    <name type="scientific">Musa troglodytarum</name>
    <name type="common">fe'i banana</name>
    <dbReference type="NCBI Taxonomy" id="320322"/>
    <lineage>
        <taxon>Eukaryota</taxon>
        <taxon>Viridiplantae</taxon>
        <taxon>Streptophyta</taxon>
        <taxon>Embryophyta</taxon>
        <taxon>Tracheophyta</taxon>
        <taxon>Spermatophyta</taxon>
        <taxon>Magnoliopsida</taxon>
        <taxon>Liliopsida</taxon>
        <taxon>Zingiberales</taxon>
        <taxon>Musaceae</taxon>
        <taxon>Musa</taxon>
    </lineage>
</organism>
<dbReference type="InterPro" id="IPR013083">
    <property type="entry name" value="Znf_RING/FYVE/PHD"/>
</dbReference>
<reference evidence="7" key="1">
    <citation type="submission" date="2022-05" db="EMBL/GenBank/DDBJ databases">
        <title>The Musa troglodytarum L. genome provides insights into the mechanism of non-climacteric behaviour and enrichment of carotenoids.</title>
        <authorList>
            <person name="Wang J."/>
        </authorList>
    </citation>
    <scope>NUCLEOTIDE SEQUENCE</scope>
    <source>
        <tissue evidence="7">Leaf</tissue>
    </source>
</reference>
<dbReference type="Gene3D" id="1.25.10.10">
    <property type="entry name" value="Leucine-rich Repeat Variant"/>
    <property type="match status" value="3"/>
</dbReference>
<evidence type="ECO:0000256" key="3">
    <source>
        <dbReference type="ARBA" id="ARBA00012483"/>
    </source>
</evidence>
<dbReference type="EC" id="2.3.2.27" evidence="3"/>
<dbReference type="EMBL" id="CP097506">
    <property type="protein sequence ID" value="URD95550.1"/>
    <property type="molecule type" value="Genomic_DNA"/>
</dbReference>
<evidence type="ECO:0000256" key="2">
    <source>
        <dbReference type="ARBA" id="ARBA00004906"/>
    </source>
</evidence>
<keyword evidence="8" id="KW-1185">Reference proteome</keyword>
<dbReference type="Gene3D" id="3.30.40.10">
    <property type="entry name" value="Zinc/RING finger domain, C3HC4 (zinc finger)"/>
    <property type="match status" value="1"/>
</dbReference>
<dbReference type="SUPFAM" id="SSF48371">
    <property type="entry name" value="ARM repeat"/>
    <property type="match status" value="1"/>
</dbReference>
<evidence type="ECO:0000256" key="4">
    <source>
        <dbReference type="ARBA" id="ARBA00022679"/>
    </source>
</evidence>
<evidence type="ECO:0000313" key="8">
    <source>
        <dbReference type="Proteomes" id="UP001055439"/>
    </source>
</evidence>
<dbReference type="PANTHER" id="PTHR45958">
    <property type="entry name" value="RING-TYPE E3 UBIQUITIN TRANSFERASE"/>
    <property type="match status" value="1"/>
</dbReference>
<dbReference type="InterPro" id="IPR052608">
    <property type="entry name" value="U-box_domain_protein"/>
</dbReference>
<dbReference type="CDD" id="cd16664">
    <property type="entry name" value="RING-Ubox_PUB"/>
    <property type="match status" value="1"/>
</dbReference>
<dbReference type="InterPro" id="IPR003613">
    <property type="entry name" value="Ubox_domain"/>
</dbReference>
<name>A0A9E7JVU2_9LILI</name>
<dbReference type="AlphaFoldDB" id="A0A9E7JVU2"/>
<dbReference type="InterPro" id="IPR011989">
    <property type="entry name" value="ARM-like"/>
</dbReference>
<protein>
    <recommendedName>
        <fullName evidence="3">RING-type E3 ubiquitin transferase</fullName>
        <ecNumber evidence="3">2.3.2.27</ecNumber>
    </recommendedName>
</protein>
<dbReference type="GO" id="GO:0061630">
    <property type="term" value="F:ubiquitin protein ligase activity"/>
    <property type="evidence" value="ECO:0007669"/>
    <property type="project" value="UniProtKB-EC"/>
</dbReference>
<dbReference type="Pfam" id="PF04564">
    <property type="entry name" value="U-box"/>
    <property type="match status" value="1"/>
</dbReference>
<evidence type="ECO:0000256" key="1">
    <source>
        <dbReference type="ARBA" id="ARBA00000900"/>
    </source>
</evidence>
<comment type="catalytic activity">
    <reaction evidence="1">
        <text>S-ubiquitinyl-[E2 ubiquitin-conjugating enzyme]-L-cysteine + [acceptor protein]-L-lysine = [E2 ubiquitin-conjugating enzyme]-L-cysteine + N(6)-ubiquitinyl-[acceptor protein]-L-lysine.</text>
        <dbReference type="EC" id="2.3.2.27"/>
    </reaction>
</comment>
<dbReference type="InterPro" id="IPR016024">
    <property type="entry name" value="ARM-type_fold"/>
</dbReference>
<gene>
    <name evidence="7" type="ORF">MUK42_32249</name>
</gene>
<sequence length="1019" mass="111700">MATGALIMNASVVPVSELISRAVKAAYDTIRAARDVLVERHSFAELSAYLDRVVPILDQLMATTPAANRDGSSPLAAAAAAAEILAREAEAARALALDCGKRNRVYLLLNCRRIVARLESATREIGRAISLLPLASLDLSSAIRDEAKLLSDSMVGAEFRAAAAEEEILRQVESAIQEHNSDRSYANSLLALIADAVGISKNRTALKKEFEEFKEEVAEAKLQKDLAEAIQMDQIIALLSRADATSSFKEKEVKYYSKRNSLGSQPLEPLQSFYCPITRDVMEDPVETSSGQTFERSAIERWFADGNTTCPLTMTPLNTGFLRPNITLRKSIEEWKERNNIIIISSMKSKLSLDDEVVLRSLAELQELCEEKFSNRECVVMEDYLPILVGLLGRNSSQIRNHTLYILRLLAEDSDDNTNSLLQEKIAEVENAIRSIVKSLARRTDERKAAVALLLELSKNNAICGHIGKVQGCILLVVTITNSDNNQAADDARELLENLSFLDDNVVLMAKANYFQPLLRCLNSGPESLKMKMVKALAEMELTDHSKETLFKEGALQPLLQMLSLSDADGKRMAIKVIQKLSSFGPNGLQIIRDGAISPLLDLLFQAIPASPNLRDQVAATILNITVSAAALQTNEALSILKSDAEISRLFSLVMLTGPTIQQSILGTFLALCQLPSAKDMRTKLRQFSAVQLLISQCEHRDLLVRASAVKLLSCLMEDGDDNVSAESVTQRCLETLLSIVKTSKDEEEVAAALRLISDLPIGYAHVTRWIADAGAITVFVSYIRDAKLIGPIRNKLIENALRVLCRFTMSTNPECQKIAAKSGLIPLLVQLLGSGTPAAKRYAATLLCQFSESSLSLSRLVERHGGFWCFAPPPEIRCPVHNGVCSVETSYCLLEADAIGPLLSLLGESDSSICDAALSALSTLIEGERLQSGSNVLHESNGIAPIIRVLSSRSTELQEKALNVLERIFRLQEYKRIYGALAQMPLVDITQRSSGPVRALAARILAHLDVLHDQSSYF</sequence>
<feature type="coiled-coil region" evidence="5">
    <location>
        <begin position="162"/>
        <end position="230"/>
    </location>
</feature>
<dbReference type="SUPFAM" id="SSF57850">
    <property type="entry name" value="RING/U-box"/>
    <property type="match status" value="1"/>
</dbReference>
<proteinExistence type="predicted"/>
<dbReference type="OrthoDB" id="7537227at2759"/>
<keyword evidence="4" id="KW-0808">Transferase</keyword>
<dbReference type="GO" id="GO:0016567">
    <property type="term" value="P:protein ubiquitination"/>
    <property type="evidence" value="ECO:0007669"/>
    <property type="project" value="InterPro"/>
</dbReference>
<dbReference type="PANTHER" id="PTHR45958:SF5">
    <property type="entry name" value="RING-TYPE E3 UBIQUITIN TRANSFERASE"/>
    <property type="match status" value="1"/>
</dbReference>